<dbReference type="AlphaFoldDB" id="A0A0C9Y7I4"/>
<dbReference type="OrthoDB" id="4062651at2759"/>
<dbReference type="Proteomes" id="UP000054477">
    <property type="component" value="Unassembled WGS sequence"/>
</dbReference>
<evidence type="ECO:0008006" key="3">
    <source>
        <dbReference type="Google" id="ProtNLM"/>
    </source>
</evidence>
<dbReference type="Gene3D" id="1.10.510.10">
    <property type="entry name" value="Transferase(Phosphotransferase) domain 1"/>
    <property type="match status" value="1"/>
</dbReference>
<evidence type="ECO:0000313" key="2">
    <source>
        <dbReference type="Proteomes" id="UP000054477"/>
    </source>
</evidence>
<protein>
    <recommendedName>
        <fullName evidence="3">Protein kinase domain-containing protein</fullName>
    </recommendedName>
</protein>
<dbReference type="HOGENOM" id="CLU_013871_2_2_1"/>
<proteinExistence type="predicted"/>
<keyword evidence="2" id="KW-1185">Reference proteome</keyword>
<organism evidence="1 2">
    <name type="scientific">Laccaria amethystina LaAM-08-1</name>
    <dbReference type="NCBI Taxonomy" id="1095629"/>
    <lineage>
        <taxon>Eukaryota</taxon>
        <taxon>Fungi</taxon>
        <taxon>Dikarya</taxon>
        <taxon>Basidiomycota</taxon>
        <taxon>Agaricomycotina</taxon>
        <taxon>Agaricomycetes</taxon>
        <taxon>Agaricomycetidae</taxon>
        <taxon>Agaricales</taxon>
        <taxon>Agaricineae</taxon>
        <taxon>Hydnangiaceae</taxon>
        <taxon>Laccaria</taxon>
    </lineage>
</organism>
<gene>
    <name evidence="1" type="ORF">K443DRAFT_94004</name>
</gene>
<reference evidence="2" key="2">
    <citation type="submission" date="2015-01" db="EMBL/GenBank/DDBJ databases">
        <title>Evolutionary Origins and Diversification of the Mycorrhizal Mutualists.</title>
        <authorList>
            <consortium name="DOE Joint Genome Institute"/>
            <consortium name="Mycorrhizal Genomics Consortium"/>
            <person name="Kohler A."/>
            <person name="Kuo A."/>
            <person name="Nagy L.G."/>
            <person name="Floudas D."/>
            <person name="Copeland A."/>
            <person name="Barry K.W."/>
            <person name="Cichocki N."/>
            <person name="Veneault-Fourrey C."/>
            <person name="LaButti K."/>
            <person name="Lindquist E.A."/>
            <person name="Lipzen A."/>
            <person name="Lundell T."/>
            <person name="Morin E."/>
            <person name="Murat C."/>
            <person name="Riley R."/>
            <person name="Ohm R."/>
            <person name="Sun H."/>
            <person name="Tunlid A."/>
            <person name="Henrissat B."/>
            <person name="Grigoriev I.V."/>
            <person name="Hibbett D.S."/>
            <person name="Martin F."/>
        </authorList>
    </citation>
    <scope>NUCLEOTIDE SEQUENCE [LARGE SCALE GENOMIC DNA]</scope>
    <source>
        <strain evidence="2">LaAM-08-1</strain>
    </source>
</reference>
<name>A0A0C9Y7I4_9AGAR</name>
<evidence type="ECO:0000313" key="1">
    <source>
        <dbReference type="EMBL" id="KIK03983.1"/>
    </source>
</evidence>
<sequence>MPPSESAKSSAYTKSQIAYSIYDGRYKENKPRTSVAPPIQLFHPIFGHFLDDLKGTNDIPHNIICTTVEYVKASSAIYATKEDRRAELTPILCKILGVNIMNNNETSADGVVVSPMGVGRFLIFLREDKSEFTEGGLDPSMQAGLYTGRFWAQPKFVKHRNATNCPTFVVATTGRWIMVLGVVFIDGLIVQRLTDYLWVGFVDCVLSETHILRVARFFYALKSGLDNLKSYYESIELPSDFPAESRYFPSITAYSVGNELVHFKYVGFLEDSPDCTTLRARTLTTPPLDIVVKFVNRYGEKAHRLLADNGLAPELLYCGSPGLNDEQPSYASLSMVVMEFIEGQTLGESRLNKETVERVRRMLEAALELLHGNGLVFGDVRSPNVITITPAEGVKLIDFDWAGEEGQAKYPYLISQVFPWPPGVQPLAIIERDHDLQMLEKMFSEPVPFILHA</sequence>
<accession>A0A0C9Y7I4</accession>
<dbReference type="EMBL" id="KN838574">
    <property type="protein sequence ID" value="KIK03983.1"/>
    <property type="molecule type" value="Genomic_DNA"/>
</dbReference>
<reference evidence="1 2" key="1">
    <citation type="submission" date="2014-04" db="EMBL/GenBank/DDBJ databases">
        <authorList>
            <consortium name="DOE Joint Genome Institute"/>
            <person name="Kuo A."/>
            <person name="Kohler A."/>
            <person name="Nagy L.G."/>
            <person name="Floudas D."/>
            <person name="Copeland A."/>
            <person name="Barry K.W."/>
            <person name="Cichocki N."/>
            <person name="Veneault-Fourrey C."/>
            <person name="LaButti K."/>
            <person name="Lindquist E.A."/>
            <person name="Lipzen A."/>
            <person name="Lundell T."/>
            <person name="Morin E."/>
            <person name="Murat C."/>
            <person name="Sun H."/>
            <person name="Tunlid A."/>
            <person name="Henrissat B."/>
            <person name="Grigoriev I.V."/>
            <person name="Hibbett D.S."/>
            <person name="Martin F."/>
            <person name="Nordberg H.P."/>
            <person name="Cantor M.N."/>
            <person name="Hua S.X."/>
        </authorList>
    </citation>
    <scope>NUCLEOTIDE SEQUENCE [LARGE SCALE GENOMIC DNA]</scope>
    <source>
        <strain evidence="1 2">LaAM-08-1</strain>
    </source>
</reference>
<dbReference type="SUPFAM" id="SSF56112">
    <property type="entry name" value="Protein kinase-like (PK-like)"/>
    <property type="match status" value="1"/>
</dbReference>
<dbReference type="STRING" id="1095629.A0A0C9Y7I4"/>
<dbReference type="InterPro" id="IPR011009">
    <property type="entry name" value="Kinase-like_dom_sf"/>
</dbReference>